<evidence type="ECO:0000313" key="2">
    <source>
        <dbReference type="EMBL" id="CAA9231502.1"/>
    </source>
</evidence>
<feature type="region of interest" description="Disordered" evidence="1">
    <location>
        <begin position="446"/>
        <end position="468"/>
    </location>
</feature>
<evidence type="ECO:0000256" key="1">
    <source>
        <dbReference type="SAM" id="MobiDB-lite"/>
    </source>
</evidence>
<organism evidence="2">
    <name type="scientific">uncultured Chloroflexia bacterium</name>
    <dbReference type="NCBI Taxonomy" id="1672391"/>
    <lineage>
        <taxon>Bacteria</taxon>
        <taxon>Bacillati</taxon>
        <taxon>Chloroflexota</taxon>
        <taxon>Chloroflexia</taxon>
        <taxon>environmental samples</taxon>
    </lineage>
</organism>
<dbReference type="AlphaFoldDB" id="A0A6J4HRM4"/>
<sequence length="484" mass="53243">MPAGHVFVLPCLNNLPFPAPRRPGLLPQTLTRPSVRPAILPSRSVAHTPAPSKPTAATPSPWTVVMEFVRSARAGFFPLDEELALLPGSLTPRLQEGLVRLSTWIPSFAKAAAELAWFTGGLVTRDTARRITEAAGSAAVTVQATEVERLYQEYPPSPAAPERLVFHVDGAMVPLVKGEWAEVRTLAVGEVAPPVERDGKVEITTERLSYFSRLMDSASFSHQVWGELHRRGLEEAQRVGVVVDGAEWCQTLIDLHAPHAVRILDFAHAAEYVCAMGQTAGADGPLLTSATTSRLLHALKHEGPEAVLPTLHELVVAQPEQEELAKQYADLEKRMEQVQYPAFQAAGWPIGSGSVESANKLVVEDRLKGSGMHWARENVNPLLALRNAVCNDRWSEVWGQIEEEQRRQAGVRRQRRRVQRTAVAPATAMELMLTVAKPQPPVLVSEPSPQEVEKVGATAHHPKANHPWKRAWSVRRQREVVQTA</sequence>
<proteinExistence type="predicted"/>
<accession>A0A6J4HRM4</accession>
<evidence type="ECO:0008006" key="3">
    <source>
        <dbReference type="Google" id="ProtNLM"/>
    </source>
</evidence>
<dbReference type="EMBL" id="CADCTR010000294">
    <property type="protein sequence ID" value="CAA9231502.1"/>
    <property type="molecule type" value="Genomic_DNA"/>
</dbReference>
<name>A0A6J4HRM4_9CHLR</name>
<gene>
    <name evidence="2" type="ORF">AVDCRST_MAG93-901</name>
</gene>
<reference evidence="2" key="1">
    <citation type="submission" date="2020-02" db="EMBL/GenBank/DDBJ databases">
        <authorList>
            <person name="Meier V. D."/>
        </authorList>
    </citation>
    <scope>NUCLEOTIDE SEQUENCE</scope>
    <source>
        <strain evidence="2">AVDCRST_MAG93</strain>
    </source>
</reference>
<protein>
    <recommendedName>
        <fullName evidence="3">ISKra4 family transposase</fullName>
    </recommendedName>
</protein>